<reference evidence="3" key="1">
    <citation type="submission" date="2022-08" db="EMBL/GenBank/DDBJ databases">
        <title>Multi-unit outbreak of Pandoraea commovens among non-cystic fibrosis intensive care patients from 2019 to 2021 in Berlin, Germany.</title>
        <authorList>
            <person name="Menzel P."/>
        </authorList>
    </citation>
    <scope>NUCLEOTIDE SEQUENCE</scope>
    <source>
        <strain evidence="3">LB-19-202-79</strain>
    </source>
</reference>
<evidence type="ECO:0000313" key="3">
    <source>
        <dbReference type="EMBL" id="UVA80517.1"/>
    </source>
</evidence>
<feature type="domain" description="Gp5/Type VI secretion system Vgr protein OB-fold" evidence="2">
    <location>
        <begin position="15"/>
        <end position="81"/>
    </location>
</feature>
<gene>
    <name evidence="3" type="ORF">NTU39_05710</name>
</gene>
<dbReference type="Proteomes" id="UP001058980">
    <property type="component" value="Chromosome"/>
</dbReference>
<dbReference type="InterPro" id="IPR044033">
    <property type="entry name" value="GpV-like_apex"/>
</dbReference>
<dbReference type="Pfam" id="PF04717">
    <property type="entry name" value="Phage_base_V"/>
    <property type="match status" value="1"/>
</dbReference>
<proteinExistence type="predicted"/>
<sequence length="213" mass="22579">MDAEHNRLIENLIATGTVEDVVYKPRLRVRVLIRGRLTDWLPCIQPAAGRVRIWSPLSKGEQVTVFSPSGETGNGIVLRGLPSDLIISPSDSPDEFLIAFPDGARIVYNDANSALDATGMKTATVQGTGRATVDFPDADFTGNVRIAGTLTVEKLLTYNGGMAGQGGSGGKTVIKGDFTHTEGNLSSNDVVVHDHDHGDVQRGGDRTGGPRTA</sequence>
<feature type="region of interest" description="Disordered" evidence="1">
    <location>
        <begin position="185"/>
        <end position="213"/>
    </location>
</feature>
<keyword evidence="4" id="KW-1185">Reference proteome</keyword>
<dbReference type="EMBL" id="CP102780">
    <property type="protein sequence ID" value="UVA80517.1"/>
    <property type="molecule type" value="Genomic_DNA"/>
</dbReference>
<evidence type="ECO:0000313" key="4">
    <source>
        <dbReference type="Proteomes" id="UP001058980"/>
    </source>
</evidence>
<evidence type="ECO:0000259" key="2">
    <source>
        <dbReference type="Pfam" id="PF04717"/>
    </source>
</evidence>
<organism evidence="3 4">
    <name type="scientific">Pandoraea commovens</name>
    <dbReference type="NCBI Taxonomy" id="2508289"/>
    <lineage>
        <taxon>Bacteria</taxon>
        <taxon>Pseudomonadati</taxon>
        <taxon>Pseudomonadota</taxon>
        <taxon>Betaproteobacteria</taxon>
        <taxon>Burkholderiales</taxon>
        <taxon>Burkholderiaceae</taxon>
        <taxon>Pandoraea</taxon>
    </lineage>
</organism>
<evidence type="ECO:0000256" key="1">
    <source>
        <dbReference type="SAM" id="MobiDB-lite"/>
    </source>
</evidence>
<feature type="compositionally biased region" description="Basic and acidic residues" evidence="1">
    <location>
        <begin position="191"/>
        <end position="205"/>
    </location>
</feature>
<dbReference type="Pfam" id="PF18946">
    <property type="entry name" value="Apex"/>
    <property type="match status" value="1"/>
</dbReference>
<dbReference type="InterPro" id="IPR006531">
    <property type="entry name" value="Gp5/Vgr_OB"/>
</dbReference>
<accession>A0ABY5QIA9</accession>
<name>A0ABY5QIA9_9BURK</name>
<dbReference type="InterPro" id="IPR013046">
    <property type="entry name" value="GpV/Gp45"/>
</dbReference>
<dbReference type="InterPro" id="IPR037026">
    <property type="entry name" value="Vgr_OB-fold_dom_sf"/>
</dbReference>
<dbReference type="Gene3D" id="2.40.50.230">
    <property type="entry name" value="Gp5 N-terminal domain"/>
    <property type="match status" value="1"/>
</dbReference>
<dbReference type="Gene3D" id="6.20.150.10">
    <property type="match status" value="1"/>
</dbReference>
<protein>
    <submittedName>
        <fullName evidence="3">Phage baseplate assembly protein V</fullName>
    </submittedName>
</protein>
<dbReference type="NCBIfam" id="TIGR01644">
    <property type="entry name" value="phage_P2_V"/>
    <property type="match status" value="1"/>
</dbReference>
<dbReference type="RefSeq" id="WP_257959449.1">
    <property type="nucleotide sequence ID" value="NZ_CP102780.1"/>
</dbReference>